<feature type="region of interest" description="Disordered" evidence="1">
    <location>
        <begin position="46"/>
        <end position="65"/>
    </location>
</feature>
<gene>
    <name evidence="2" type="ORF">ATW55_11860</name>
</gene>
<name>A0A124IWF8_9BACL</name>
<comment type="caution">
    <text evidence="2">The sequence shown here is derived from an EMBL/GenBank/DDBJ whole genome shotgun (WGS) entry which is preliminary data.</text>
</comment>
<evidence type="ECO:0000256" key="1">
    <source>
        <dbReference type="SAM" id="MobiDB-lite"/>
    </source>
</evidence>
<dbReference type="RefSeq" id="WP_067711269.1">
    <property type="nucleotide sequence ID" value="NZ_LPVJ01000003.1"/>
</dbReference>
<evidence type="ECO:0000313" key="2">
    <source>
        <dbReference type="EMBL" id="KUO97279.1"/>
    </source>
</evidence>
<organism evidence="2 3">
    <name type="scientific">Ferroacidibacillus organovorans</name>
    <dbReference type="NCBI Taxonomy" id="1765683"/>
    <lineage>
        <taxon>Bacteria</taxon>
        <taxon>Bacillati</taxon>
        <taxon>Bacillota</taxon>
        <taxon>Bacilli</taxon>
        <taxon>Bacillales</taxon>
        <taxon>Alicyclobacillaceae</taxon>
        <taxon>Ferroacidibacillus</taxon>
    </lineage>
</organism>
<evidence type="ECO:0000313" key="3">
    <source>
        <dbReference type="Proteomes" id="UP000053557"/>
    </source>
</evidence>
<accession>A0A124IWF8</accession>
<keyword evidence="3" id="KW-1185">Reference proteome</keyword>
<dbReference type="AlphaFoldDB" id="A0A124IWF8"/>
<dbReference type="OrthoDB" id="199763at2"/>
<protein>
    <submittedName>
        <fullName evidence="2">Uncharacterized protein</fullName>
    </submittedName>
</protein>
<sequence length="85" mass="9930">MAVNKEEFYRLIDQIDDPIDLETAYAAVKSIVEHDDQSWYWTEEWQEGEREADADKAAGRVSRAYDSAEDMMRDLLGNSEERRTP</sequence>
<proteinExistence type="predicted"/>
<dbReference type="Proteomes" id="UP000053557">
    <property type="component" value="Unassembled WGS sequence"/>
</dbReference>
<feature type="compositionally biased region" description="Basic and acidic residues" evidence="1">
    <location>
        <begin position="47"/>
        <end position="58"/>
    </location>
</feature>
<reference evidence="2 3" key="1">
    <citation type="submission" date="2015-12" db="EMBL/GenBank/DDBJ databases">
        <title>Draft genome sequence of Acidibacillus ferrooxidans ITV001, isolated from a chalcopyrite acid mine drainage site in Brazil.</title>
        <authorList>
            <person name="Dall'Agnol H."/>
            <person name="Nancucheo I."/>
            <person name="Johnson B."/>
            <person name="Oliveira R."/>
            <person name="Leite L."/>
            <person name="Pylro V."/>
            <person name="Nunes G.L."/>
            <person name="Tzotzos G."/>
            <person name="Fernandes G.R."/>
            <person name="Dutra J."/>
            <person name="Orellana S.C."/>
            <person name="Oliveira G."/>
        </authorList>
    </citation>
    <scope>NUCLEOTIDE SEQUENCE [LARGE SCALE GENOMIC DNA]</scope>
    <source>
        <strain evidence="3">ITV01</strain>
    </source>
</reference>
<dbReference type="EMBL" id="LPVJ01000003">
    <property type="protein sequence ID" value="KUO97279.1"/>
    <property type="molecule type" value="Genomic_DNA"/>
</dbReference>